<dbReference type="STRING" id="1121449.SAMN02745704_02935"/>
<dbReference type="SUPFAM" id="SSF51430">
    <property type="entry name" value="NAD(P)-linked oxidoreductase"/>
    <property type="match status" value="1"/>
</dbReference>
<accession>A0A1T4YA87</accession>
<proteinExistence type="predicted"/>
<feature type="domain" description="NADP-dependent oxidoreductase" evidence="1">
    <location>
        <begin position="17"/>
        <end position="59"/>
    </location>
</feature>
<evidence type="ECO:0000313" key="3">
    <source>
        <dbReference type="Proteomes" id="UP000190027"/>
    </source>
</evidence>
<reference evidence="2 3" key="1">
    <citation type="submission" date="2017-02" db="EMBL/GenBank/DDBJ databases">
        <authorList>
            <person name="Peterson S.W."/>
        </authorList>
    </citation>
    <scope>NUCLEOTIDE SEQUENCE [LARGE SCALE GENOMIC DNA]</scope>
    <source>
        <strain evidence="2 3">DSM 16080</strain>
    </source>
</reference>
<dbReference type="EMBL" id="FUYC01000050">
    <property type="protein sequence ID" value="SKA98600.1"/>
    <property type="molecule type" value="Genomic_DNA"/>
</dbReference>
<dbReference type="AlphaFoldDB" id="A0A1T4YA87"/>
<sequence>MKTIQIGASQLKASAVALGIMRMVRLDTDAAANVLETVHDRGVNFIDSADIYGNGDSERI</sequence>
<dbReference type="Pfam" id="PF00248">
    <property type="entry name" value="Aldo_ket_red"/>
    <property type="match status" value="1"/>
</dbReference>
<dbReference type="Gene3D" id="3.20.20.100">
    <property type="entry name" value="NADP-dependent oxidoreductase domain"/>
    <property type="match status" value="1"/>
</dbReference>
<feature type="non-terminal residue" evidence="2">
    <location>
        <position position="60"/>
    </location>
</feature>
<dbReference type="RefSeq" id="WP_200806812.1">
    <property type="nucleotide sequence ID" value="NZ_FUYC01000050.1"/>
</dbReference>
<evidence type="ECO:0000313" key="2">
    <source>
        <dbReference type="EMBL" id="SKA98600.1"/>
    </source>
</evidence>
<dbReference type="InterPro" id="IPR036812">
    <property type="entry name" value="NAD(P)_OxRdtase_dom_sf"/>
</dbReference>
<keyword evidence="3" id="KW-1185">Reference proteome</keyword>
<gene>
    <name evidence="2" type="ORF">SAMN02745704_02935</name>
</gene>
<name>A0A1T4YA87_9BACT</name>
<protein>
    <submittedName>
        <fullName evidence="2">Aldo/keto reductase family protein</fullName>
    </submittedName>
</protein>
<dbReference type="Proteomes" id="UP000190027">
    <property type="component" value="Unassembled WGS sequence"/>
</dbReference>
<organism evidence="2 3">
    <name type="scientific">Paucidesulfovibrio gracilis DSM 16080</name>
    <dbReference type="NCBI Taxonomy" id="1121449"/>
    <lineage>
        <taxon>Bacteria</taxon>
        <taxon>Pseudomonadati</taxon>
        <taxon>Thermodesulfobacteriota</taxon>
        <taxon>Desulfovibrionia</taxon>
        <taxon>Desulfovibrionales</taxon>
        <taxon>Desulfovibrionaceae</taxon>
        <taxon>Paucidesulfovibrio</taxon>
    </lineage>
</organism>
<dbReference type="InterPro" id="IPR023210">
    <property type="entry name" value="NADP_OxRdtase_dom"/>
</dbReference>
<evidence type="ECO:0000259" key="1">
    <source>
        <dbReference type="Pfam" id="PF00248"/>
    </source>
</evidence>